<gene>
    <name evidence="1" type="ORF">NCTC9695_03520</name>
</gene>
<name>A0A447TDV5_CHRVL</name>
<proteinExistence type="predicted"/>
<evidence type="ECO:0000313" key="1">
    <source>
        <dbReference type="EMBL" id="VEB43066.1"/>
    </source>
</evidence>
<protein>
    <submittedName>
        <fullName evidence="1">Uncharacterized protein</fullName>
    </submittedName>
</protein>
<dbReference type="AlphaFoldDB" id="A0A447TDV5"/>
<organism evidence="1 2">
    <name type="scientific">Chromobacterium violaceum</name>
    <dbReference type="NCBI Taxonomy" id="536"/>
    <lineage>
        <taxon>Bacteria</taxon>
        <taxon>Pseudomonadati</taxon>
        <taxon>Pseudomonadota</taxon>
        <taxon>Betaproteobacteria</taxon>
        <taxon>Neisseriales</taxon>
        <taxon>Chromobacteriaceae</taxon>
        <taxon>Chromobacterium</taxon>
    </lineage>
</organism>
<dbReference type="Proteomes" id="UP000275777">
    <property type="component" value="Chromosome"/>
</dbReference>
<dbReference type="EMBL" id="LR134182">
    <property type="protein sequence ID" value="VEB43066.1"/>
    <property type="molecule type" value="Genomic_DNA"/>
</dbReference>
<accession>A0A447TDV5</accession>
<evidence type="ECO:0000313" key="2">
    <source>
        <dbReference type="Proteomes" id="UP000275777"/>
    </source>
</evidence>
<sequence>MVRLRPGDGQWPDETWQDYPAPILTRDGLRFASYGFIPKRHQPAACGSAP</sequence>
<reference evidence="1 2" key="1">
    <citation type="submission" date="2018-12" db="EMBL/GenBank/DDBJ databases">
        <authorList>
            <consortium name="Pathogen Informatics"/>
        </authorList>
    </citation>
    <scope>NUCLEOTIDE SEQUENCE [LARGE SCALE GENOMIC DNA]</scope>
    <source>
        <strain evidence="1 2">NCTC9695</strain>
    </source>
</reference>